<feature type="region of interest" description="Disordered" evidence="1">
    <location>
        <begin position="397"/>
        <end position="497"/>
    </location>
</feature>
<dbReference type="AlphaFoldDB" id="A0AAN6FQH3"/>
<feature type="compositionally biased region" description="Low complexity" evidence="1">
    <location>
        <begin position="459"/>
        <end position="492"/>
    </location>
</feature>
<comment type="caution">
    <text evidence="2">The sequence shown here is derived from an EMBL/GenBank/DDBJ whole genome shotgun (WGS) entry which is preliminary data.</text>
</comment>
<feature type="region of interest" description="Disordered" evidence="1">
    <location>
        <begin position="309"/>
        <end position="329"/>
    </location>
</feature>
<evidence type="ECO:0000313" key="3">
    <source>
        <dbReference type="Proteomes" id="UP001168146"/>
    </source>
</evidence>
<feature type="region of interest" description="Disordered" evidence="1">
    <location>
        <begin position="151"/>
        <end position="170"/>
    </location>
</feature>
<name>A0AAN6FQH3_9PEZI</name>
<dbReference type="EMBL" id="JASUXU010000019">
    <property type="protein sequence ID" value="KAK0321718.1"/>
    <property type="molecule type" value="Genomic_DNA"/>
</dbReference>
<protein>
    <submittedName>
        <fullName evidence="2">Uncharacterized protein</fullName>
    </submittedName>
</protein>
<reference evidence="2" key="1">
    <citation type="submission" date="2021-12" db="EMBL/GenBank/DDBJ databases">
        <title>Black yeast isolated from Biological Soil Crust.</title>
        <authorList>
            <person name="Kurbessoian T."/>
        </authorList>
    </citation>
    <scope>NUCLEOTIDE SEQUENCE</scope>
    <source>
        <strain evidence="2">CCFEE 5208</strain>
    </source>
</reference>
<feature type="compositionally biased region" description="Basic and acidic residues" evidence="1">
    <location>
        <begin position="155"/>
        <end position="166"/>
    </location>
</feature>
<proteinExistence type="predicted"/>
<evidence type="ECO:0000256" key="1">
    <source>
        <dbReference type="SAM" id="MobiDB-lite"/>
    </source>
</evidence>
<feature type="compositionally biased region" description="Polar residues" evidence="1">
    <location>
        <begin position="209"/>
        <end position="235"/>
    </location>
</feature>
<organism evidence="2 3">
    <name type="scientific">Friedmanniomyces endolithicus</name>
    <dbReference type="NCBI Taxonomy" id="329885"/>
    <lineage>
        <taxon>Eukaryota</taxon>
        <taxon>Fungi</taxon>
        <taxon>Dikarya</taxon>
        <taxon>Ascomycota</taxon>
        <taxon>Pezizomycotina</taxon>
        <taxon>Dothideomycetes</taxon>
        <taxon>Dothideomycetidae</taxon>
        <taxon>Mycosphaerellales</taxon>
        <taxon>Teratosphaeriaceae</taxon>
        <taxon>Friedmanniomyces</taxon>
    </lineage>
</organism>
<sequence>MSTVEEGEVLFHHPTRAADGEQLRRVFMYEALRHLPFLLHDNLTALSMGLFVARNGHYQGWLAALLCCIAAVGDDESPEERERRTRTITAICYQEPITLTALPRIPTAPGSFTGEESGLPFHPPNSVHPLAAQAPSLKPLELGDSLLRKPRPRQWKQESLHGDRTSQHIIGPPTAFRRVEHTEGQRASLIPLRLGPVVLSNPSHDDGMTPTTAHSATANSHQRTDSTQGLLSQSKPDFYGAQRDSPFQRCQQLSTTALSSKTSASSLATVLSSPNIDLPASRPRIVRLSSSSSLHRQALETRAASVERLPLKRQRSPQNVRKLAAEPGDSRAEKEILELNTIVEERRTEQTRVHTPSPQHVAAIAPAMEVRARKETLNDIGSALARPFTARESVHLQNTFDPGERPTRPSTSRASPRVSRWLSGLLPTHRSQTPPPQQPAPFYKCVVPPPPSSTRQRRASSQASMPGSSVVSLDAPSLTAASSPTTTTTTATKWGHSRSLTAESRLTFRSPPPSTVHDHEVLEDVEEHWPVVVSRSQVGLAL</sequence>
<evidence type="ECO:0000313" key="2">
    <source>
        <dbReference type="EMBL" id="KAK0321718.1"/>
    </source>
</evidence>
<feature type="region of interest" description="Disordered" evidence="1">
    <location>
        <begin position="200"/>
        <end position="243"/>
    </location>
</feature>
<accession>A0AAN6FQH3</accession>
<dbReference type="Proteomes" id="UP001168146">
    <property type="component" value="Unassembled WGS sequence"/>
</dbReference>
<gene>
    <name evidence="2" type="ORF">LTR82_007204</name>
</gene>